<dbReference type="KEGG" id="mng:MNEG_1199"/>
<dbReference type="AlphaFoldDB" id="A0A0D2LK51"/>
<keyword evidence="4" id="KW-1185">Reference proteome</keyword>
<dbReference type="Gene3D" id="1.10.510.10">
    <property type="entry name" value="Transferase(Phosphotransferase) domain 1"/>
    <property type="match status" value="1"/>
</dbReference>
<feature type="domain" description="Protein kinase" evidence="2">
    <location>
        <begin position="1"/>
        <end position="328"/>
    </location>
</feature>
<sequence>MSGLSDFGQLFSVHTQFSATQGPPWVFSKAAMASSTGLLKQAVAEVQLHEKLQREVLRDGVPRLLAAHEDETHLHLVFEYGGTSLIREIATLSDEDRAEVGDAIVAAATRLLARMHGKDCDRRYNDFKPEQLLLTRRPAGAGFQVNVCDLGAATPLGSHPTACTPTCAPPEAGPEMLKYIARLPHPNMGNFFGVKYDSWALGATLVLAVLGFSPWETPEARALADDYDAYDSAVVACITAAPRAYATTPSLGPCLRTCARSWTPRWILTPPRAPRAWSSASATTRSAWASTTGPRRQRRRRCCAARRSAAAELADADAARASKVKAFFEAATAAIDAADQRSAVLQCRVASLEGEAQASAVREVRKDEAAAAAAAAHAAEVAALSAAAVAAAQREAALQGHVAALEAEVLRKNEAATVALMAAHAALADERTACQLHVSALQARLVALEVAGRAAVAEAAAAEEGSWGGGVCGTSRTSSVCSSYDGGGERALDPELLASRPGSPRLSQGSGCEEGEVTAREQEQQHAHTH</sequence>
<feature type="region of interest" description="Disordered" evidence="1">
    <location>
        <begin position="483"/>
        <end position="530"/>
    </location>
</feature>
<dbReference type="PROSITE" id="PS50011">
    <property type="entry name" value="PROTEIN_KINASE_DOM"/>
    <property type="match status" value="1"/>
</dbReference>
<dbReference type="Pfam" id="PF00069">
    <property type="entry name" value="Pkinase"/>
    <property type="match status" value="1"/>
</dbReference>
<dbReference type="InterPro" id="IPR011009">
    <property type="entry name" value="Kinase-like_dom_sf"/>
</dbReference>
<reference evidence="3 4" key="1">
    <citation type="journal article" date="2013" name="BMC Genomics">
        <title>Reconstruction of the lipid metabolism for the microalga Monoraphidium neglectum from its genome sequence reveals characteristics suitable for biofuel production.</title>
        <authorList>
            <person name="Bogen C."/>
            <person name="Al-Dilaimi A."/>
            <person name="Albersmeier A."/>
            <person name="Wichmann J."/>
            <person name="Grundmann M."/>
            <person name="Rupp O."/>
            <person name="Lauersen K.J."/>
            <person name="Blifernez-Klassen O."/>
            <person name="Kalinowski J."/>
            <person name="Goesmann A."/>
            <person name="Mussgnug J.H."/>
            <person name="Kruse O."/>
        </authorList>
    </citation>
    <scope>NUCLEOTIDE SEQUENCE [LARGE SCALE GENOMIC DNA]</scope>
    <source>
        <strain evidence="3 4">SAG 48.87</strain>
    </source>
</reference>
<dbReference type="STRING" id="145388.A0A0D2LK51"/>
<proteinExistence type="predicted"/>
<evidence type="ECO:0000313" key="3">
    <source>
        <dbReference type="EMBL" id="KIZ06754.1"/>
    </source>
</evidence>
<dbReference type="SMART" id="SM00220">
    <property type="entry name" value="S_TKc"/>
    <property type="match status" value="1"/>
</dbReference>
<gene>
    <name evidence="3" type="ORF">MNEG_1199</name>
</gene>
<accession>A0A0D2LK51</accession>
<evidence type="ECO:0000313" key="4">
    <source>
        <dbReference type="Proteomes" id="UP000054498"/>
    </source>
</evidence>
<protein>
    <recommendedName>
        <fullName evidence="2">Protein kinase domain-containing protein</fullName>
    </recommendedName>
</protein>
<dbReference type="EMBL" id="KK100334">
    <property type="protein sequence ID" value="KIZ06754.1"/>
    <property type="molecule type" value="Genomic_DNA"/>
</dbReference>
<feature type="compositionally biased region" description="Basic and acidic residues" evidence="1">
    <location>
        <begin position="517"/>
        <end position="530"/>
    </location>
</feature>
<evidence type="ECO:0000256" key="1">
    <source>
        <dbReference type="SAM" id="MobiDB-lite"/>
    </source>
</evidence>
<dbReference type="GO" id="GO:0004672">
    <property type="term" value="F:protein kinase activity"/>
    <property type="evidence" value="ECO:0007669"/>
    <property type="project" value="InterPro"/>
</dbReference>
<dbReference type="Proteomes" id="UP000054498">
    <property type="component" value="Unassembled WGS sequence"/>
</dbReference>
<dbReference type="InterPro" id="IPR000719">
    <property type="entry name" value="Prot_kinase_dom"/>
</dbReference>
<organism evidence="3 4">
    <name type="scientific">Monoraphidium neglectum</name>
    <dbReference type="NCBI Taxonomy" id="145388"/>
    <lineage>
        <taxon>Eukaryota</taxon>
        <taxon>Viridiplantae</taxon>
        <taxon>Chlorophyta</taxon>
        <taxon>core chlorophytes</taxon>
        <taxon>Chlorophyceae</taxon>
        <taxon>CS clade</taxon>
        <taxon>Sphaeropleales</taxon>
        <taxon>Selenastraceae</taxon>
        <taxon>Monoraphidium</taxon>
    </lineage>
</organism>
<dbReference type="RefSeq" id="XP_013905773.1">
    <property type="nucleotide sequence ID" value="XM_014050319.1"/>
</dbReference>
<dbReference type="SUPFAM" id="SSF56112">
    <property type="entry name" value="Protein kinase-like (PK-like)"/>
    <property type="match status" value="1"/>
</dbReference>
<dbReference type="GeneID" id="25729307"/>
<evidence type="ECO:0000259" key="2">
    <source>
        <dbReference type="PROSITE" id="PS50011"/>
    </source>
</evidence>
<dbReference type="GO" id="GO:0005524">
    <property type="term" value="F:ATP binding"/>
    <property type="evidence" value="ECO:0007669"/>
    <property type="project" value="InterPro"/>
</dbReference>
<name>A0A0D2LK51_9CHLO</name>